<evidence type="ECO:0000313" key="1">
    <source>
        <dbReference type="EMBL" id="RHK09960.1"/>
    </source>
</evidence>
<accession>A0A415F2Q3</accession>
<evidence type="ECO:0000313" key="2">
    <source>
        <dbReference type="Proteomes" id="UP000286211"/>
    </source>
</evidence>
<gene>
    <name evidence="1" type="ORF">DW079_08950</name>
</gene>
<organism evidence="1 2">
    <name type="scientific">Segatella copri</name>
    <dbReference type="NCBI Taxonomy" id="165179"/>
    <lineage>
        <taxon>Bacteria</taxon>
        <taxon>Pseudomonadati</taxon>
        <taxon>Bacteroidota</taxon>
        <taxon>Bacteroidia</taxon>
        <taxon>Bacteroidales</taxon>
        <taxon>Prevotellaceae</taxon>
        <taxon>Segatella</taxon>
    </lineage>
</organism>
<dbReference type="Proteomes" id="UP000286211">
    <property type="component" value="Unassembled WGS sequence"/>
</dbReference>
<protein>
    <submittedName>
        <fullName evidence="1">Uncharacterized protein</fullName>
    </submittedName>
</protein>
<dbReference type="AlphaFoldDB" id="A0A415F2Q3"/>
<name>A0A415F2Q3_9BACT</name>
<dbReference type="EMBL" id="QRNB01000042">
    <property type="protein sequence ID" value="RHK09960.1"/>
    <property type="molecule type" value="Genomic_DNA"/>
</dbReference>
<sequence>MKVGGVIFVFSGMTFGFWVSTSWGNATPCLYFLTFSDSIQAQNLCKSLAGVRWFRAYLNHMRNLNKKYNSGDVDYEYHHIIKGLYTTCSSWHIDPCQPS</sequence>
<comment type="caution">
    <text evidence="1">The sequence shown here is derived from an EMBL/GenBank/DDBJ whole genome shotgun (WGS) entry which is preliminary data.</text>
</comment>
<proteinExistence type="predicted"/>
<reference evidence="1 2" key="1">
    <citation type="submission" date="2018-08" db="EMBL/GenBank/DDBJ databases">
        <title>A genome reference for cultivated species of the human gut microbiota.</title>
        <authorList>
            <person name="Zou Y."/>
            <person name="Xue W."/>
            <person name="Luo G."/>
        </authorList>
    </citation>
    <scope>NUCLEOTIDE SEQUENCE [LARGE SCALE GENOMIC DNA]</scope>
    <source>
        <strain evidence="1 2">AF46-2NS</strain>
    </source>
</reference>